<dbReference type="Proteomes" id="UP000532311">
    <property type="component" value="Unassembled WGS sequence"/>
</dbReference>
<dbReference type="Gene3D" id="3.30.230.70">
    <property type="entry name" value="GHMP Kinase, N-terminal domain"/>
    <property type="match status" value="1"/>
</dbReference>
<dbReference type="PANTHER" id="PTHR21367">
    <property type="entry name" value="ARGININE-TRNA-PROTEIN TRANSFERASE 1"/>
    <property type="match status" value="1"/>
</dbReference>
<dbReference type="InterPro" id="IPR007472">
    <property type="entry name" value="N-end_Aminoacyl_Trfase_C"/>
</dbReference>
<dbReference type="InterPro" id="IPR030700">
    <property type="entry name" value="N-end_Aminoacyl_Trfase"/>
</dbReference>
<dbReference type="InterPro" id="IPR020568">
    <property type="entry name" value="Ribosomal_Su5_D2-typ_SF"/>
</dbReference>
<dbReference type="EMBL" id="JAAQPF010000402">
    <property type="protein sequence ID" value="KAF5703525.1"/>
    <property type="molecule type" value="Genomic_DNA"/>
</dbReference>
<name>A0A8H5Y2C5_9HYPO</name>
<sequence length="789" mass="88568">MEPSGMHIPEDALLQHEYMTPIGYAYHAVATSMSPAFYQTLLDRYWRRSGTLMYRPDQCRSCCPHYTIRLDSSQFKPSRDQRQTVNRFNKYVMGEAYMKEAARLYPKSRDEAKKRDNQFDLVERIHEAEEANLKNPPEAAHKLVVTLEHDDCTDEKFAVYQNYQAVVHKESPDEITKSGFRRFLCDSPLRRETMVTSDGRKRRLGSYHQCYRLDGKLVAIGVLDLLPECISSVYFLYHESIYQHAPGKLGALYEIALSIEEGYGWWYPGYYIHGCPKMRYKIDYSPQYILDPVSLNWDPLDRTVLDLLDKKPYLSLSLEKEQDSREIEQSSASPAMDTNESDKVEDKGSDSAASDEDDNNWLFSTGMPGIPPISTVADWDMDHIALKISPRTPLYETCNLVSWDEQGVEEYPGMRAGVAELIAALGPDLMDRRFVNSLVYWGFAFTITIIMASQVNLFSPAELAYLHQSLSLHPPIRPDGRTPTQFRPLTAETGVLPGTNGSARVHFADGTEAIVGVKAEIEKTGGSEEQQQDEEDRTRGDWLELAVEIPGQRDDEASTIFLAEMLREALLADNEFAKKLRINRRFHWRLYLDVLLISPPLSYPLPLLSLTTHLALLATRLPRLKSEGDEDPMFDDDWEASTFLYPRDGADAAGSRPSITLLVVAIGDNIIFDPAKEELAVAETALAVSVAEVRRVAAEGDMEVDKKSRELKLLSIRTIDPPSRLTPPGVPHTTNATAQKGGAQTAEGVWKAPLGGTKFGVMDSIIQAVLEKGGVADEVLEGLEGVELT</sequence>
<keyword evidence="10" id="KW-1185">Reference proteome</keyword>
<feature type="domain" description="N-end rule aminoacyl transferase C-terminal" evidence="8">
    <location>
        <begin position="155"/>
        <end position="291"/>
    </location>
</feature>
<evidence type="ECO:0000259" key="7">
    <source>
        <dbReference type="Pfam" id="PF04376"/>
    </source>
</evidence>
<evidence type="ECO:0000256" key="2">
    <source>
        <dbReference type="ARBA" id="ARBA00012025"/>
    </source>
</evidence>
<dbReference type="GO" id="GO:0004057">
    <property type="term" value="F:arginyl-tRNA--protein transferase activity"/>
    <property type="evidence" value="ECO:0007669"/>
    <property type="project" value="UniProtKB-EC"/>
</dbReference>
<accession>A0A8H5Y2C5</accession>
<dbReference type="GO" id="GO:0005737">
    <property type="term" value="C:cytoplasm"/>
    <property type="evidence" value="ECO:0007669"/>
    <property type="project" value="TreeGrafter"/>
</dbReference>
<keyword evidence="3 9" id="KW-0808">Transferase</keyword>
<feature type="domain" description="Exoribonuclease phosphorolytic" evidence="6">
    <location>
        <begin position="485"/>
        <end position="622"/>
    </location>
</feature>
<dbReference type="Pfam" id="PF01138">
    <property type="entry name" value="RNase_PH"/>
    <property type="match status" value="1"/>
</dbReference>
<proteinExistence type="inferred from homology"/>
<evidence type="ECO:0000256" key="5">
    <source>
        <dbReference type="SAM" id="MobiDB-lite"/>
    </source>
</evidence>
<comment type="similarity">
    <text evidence="1">Belongs to the R-transferase family.</text>
</comment>
<dbReference type="EC" id="2.3.2.8" evidence="2"/>
<organism evidence="9 10">
    <name type="scientific">Fusarium globosum</name>
    <dbReference type="NCBI Taxonomy" id="78864"/>
    <lineage>
        <taxon>Eukaryota</taxon>
        <taxon>Fungi</taxon>
        <taxon>Dikarya</taxon>
        <taxon>Ascomycota</taxon>
        <taxon>Pezizomycotina</taxon>
        <taxon>Sordariomycetes</taxon>
        <taxon>Hypocreomycetidae</taxon>
        <taxon>Hypocreales</taxon>
        <taxon>Nectriaceae</taxon>
        <taxon>Fusarium</taxon>
        <taxon>Fusarium fujikuroi species complex</taxon>
    </lineage>
</organism>
<evidence type="ECO:0000256" key="1">
    <source>
        <dbReference type="ARBA" id="ARBA00009991"/>
    </source>
</evidence>
<dbReference type="GO" id="GO:0000176">
    <property type="term" value="C:nuclear exosome (RNase complex)"/>
    <property type="evidence" value="ECO:0007669"/>
    <property type="project" value="UniProtKB-ARBA"/>
</dbReference>
<dbReference type="SUPFAM" id="SSF54211">
    <property type="entry name" value="Ribosomal protein S5 domain 2-like"/>
    <property type="match status" value="1"/>
</dbReference>
<reference evidence="9 10" key="1">
    <citation type="submission" date="2020-05" db="EMBL/GenBank/DDBJ databases">
        <title>Identification and distribution of gene clusters putatively required for synthesis of sphingolipid metabolism inhibitors in phylogenetically diverse species of the filamentous fungus Fusarium.</title>
        <authorList>
            <person name="Kim H.-S."/>
            <person name="Busman M."/>
            <person name="Brown D.W."/>
            <person name="Divon H."/>
            <person name="Uhlig S."/>
            <person name="Proctor R.H."/>
        </authorList>
    </citation>
    <scope>NUCLEOTIDE SEQUENCE [LARGE SCALE GENOMIC DNA]</scope>
    <source>
        <strain evidence="9 10">NRRL 26131</strain>
    </source>
</reference>
<feature type="compositionally biased region" description="Basic and acidic residues" evidence="5">
    <location>
        <begin position="340"/>
        <end position="349"/>
    </location>
</feature>
<feature type="compositionally biased region" description="Basic and acidic residues" evidence="5">
    <location>
        <begin position="319"/>
        <end position="328"/>
    </location>
</feature>
<feature type="compositionally biased region" description="Polar residues" evidence="5">
    <location>
        <begin position="329"/>
        <end position="338"/>
    </location>
</feature>
<gene>
    <name evidence="9" type="ORF">FGLOB1_9016</name>
</gene>
<dbReference type="PANTHER" id="PTHR21367:SF1">
    <property type="entry name" value="ARGINYL-TRNA--PROTEIN TRANSFERASE 1"/>
    <property type="match status" value="1"/>
</dbReference>
<feature type="region of interest" description="Disordered" evidence="5">
    <location>
        <begin position="319"/>
        <end position="360"/>
    </location>
</feature>
<evidence type="ECO:0000256" key="3">
    <source>
        <dbReference type="ARBA" id="ARBA00022679"/>
    </source>
</evidence>
<dbReference type="InterPro" id="IPR016181">
    <property type="entry name" value="Acyl_CoA_acyltransferase"/>
</dbReference>
<evidence type="ECO:0000259" key="6">
    <source>
        <dbReference type="Pfam" id="PF01138"/>
    </source>
</evidence>
<evidence type="ECO:0000313" key="10">
    <source>
        <dbReference type="Proteomes" id="UP000532311"/>
    </source>
</evidence>
<protein>
    <recommendedName>
        <fullName evidence="2">arginyltransferase</fullName>
        <ecNumber evidence="2">2.3.2.8</ecNumber>
    </recommendedName>
</protein>
<dbReference type="Pfam" id="PF04377">
    <property type="entry name" value="ATE_C"/>
    <property type="match status" value="1"/>
</dbReference>
<dbReference type="AlphaFoldDB" id="A0A8H5Y2C5"/>
<evidence type="ECO:0000313" key="9">
    <source>
        <dbReference type="EMBL" id="KAF5703525.1"/>
    </source>
</evidence>
<dbReference type="InterPro" id="IPR001247">
    <property type="entry name" value="ExoRNase_PH_dom1"/>
</dbReference>
<evidence type="ECO:0000256" key="4">
    <source>
        <dbReference type="ARBA" id="ARBA00023315"/>
    </source>
</evidence>
<dbReference type="Pfam" id="PF04376">
    <property type="entry name" value="ATE_N"/>
    <property type="match status" value="1"/>
</dbReference>
<dbReference type="InterPro" id="IPR027408">
    <property type="entry name" value="PNPase/RNase_PH_dom_sf"/>
</dbReference>
<comment type="caution">
    <text evidence="9">The sequence shown here is derived from an EMBL/GenBank/DDBJ whole genome shotgun (WGS) entry which is preliminary data.</text>
</comment>
<dbReference type="SUPFAM" id="SSF55729">
    <property type="entry name" value="Acyl-CoA N-acyltransferases (Nat)"/>
    <property type="match status" value="1"/>
</dbReference>
<dbReference type="InterPro" id="IPR007471">
    <property type="entry name" value="N-end_Aminoacyl_Trfase_N"/>
</dbReference>
<evidence type="ECO:0000259" key="8">
    <source>
        <dbReference type="Pfam" id="PF04377"/>
    </source>
</evidence>
<feature type="region of interest" description="Disordered" evidence="5">
    <location>
        <begin position="722"/>
        <end position="746"/>
    </location>
</feature>
<keyword evidence="4" id="KW-0012">Acyltransferase</keyword>
<feature type="domain" description="N-end aminoacyl transferase N-terminal" evidence="7">
    <location>
        <begin position="29"/>
        <end position="83"/>
    </location>
</feature>